<keyword evidence="2" id="KW-0808">Transferase</keyword>
<name>A0ABR9IWK0_RHIVS</name>
<dbReference type="GO" id="GO:0032259">
    <property type="term" value="P:methylation"/>
    <property type="evidence" value="ECO:0007669"/>
    <property type="project" value="UniProtKB-KW"/>
</dbReference>
<comment type="caution">
    <text evidence="2">The sequence shown here is derived from an EMBL/GenBank/DDBJ whole genome shotgun (WGS) entry which is preliminary data.</text>
</comment>
<dbReference type="EMBL" id="JADBEC010000002">
    <property type="protein sequence ID" value="MBE1507475.1"/>
    <property type="molecule type" value="Genomic_DNA"/>
</dbReference>
<dbReference type="GO" id="GO:0008168">
    <property type="term" value="F:methyltransferase activity"/>
    <property type="evidence" value="ECO:0007669"/>
    <property type="project" value="UniProtKB-KW"/>
</dbReference>
<dbReference type="InterPro" id="IPR029063">
    <property type="entry name" value="SAM-dependent_MTases_sf"/>
</dbReference>
<dbReference type="SUPFAM" id="SSF53335">
    <property type="entry name" value="S-adenosyl-L-methionine-dependent methyltransferases"/>
    <property type="match status" value="1"/>
</dbReference>
<evidence type="ECO:0000313" key="2">
    <source>
        <dbReference type="EMBL" id="MBE1507475.1"/>
    </source>
</evidence>
<dbReference type="Gene3D" id="3.40.50.150">
    <property type="entry name" value="Vaccinia Virus protein VP39"/>
    <property type="match status" value="1"/>
</dbReference>
<keyword evidence="2" id="KW-0489">Methyltransferase</keyword>
<gene>
    <name evidence="2" type="ORF">H4W29_004720</name>
</gene>
<dbReference type="Proteomes" id="UP000620262">
    <property type="component" value="Unassembled WGS sequence"/>
</dbReference>
<protein>
    <submittedName>
        <fullName evidence="2">SAM-dependent methyltransferase</fullName>
    </submittedName>
</protein>
<evidence type="ECO:0000313" key="3">
    <source>
        <dbReference type="Proteomes" id="UP000620262"/>
    </source>
</evidence>
<dbReference type="RefSeq" id="WP_192731209.1">
    <property type="nucleotide sequence ID" value="NZ_BAAAVL010000002.1"/>
</dbReference>
<organism evidence="2 3">
    <name type="scientific">Rhizobium viscosum</name>
    <name type="common">Arthrobacter viscosus</name>
    <dbReference type="NCBI Taxonomy" id="1673"/>
    <lineage>
        <taxon>Bacteria</taxon>
        <taxon>Pseudomonadati</taxon>
        <taxon>Pseudomonadota</taxon>
        <taxon>Alphaproteobacteria</taxon>
        <taxon>Hyphomicrobiales</taxon>
        <taxon>Rhizobiaceae</taxon>
        <taxon>Rhizobium/Agrobacterium group</taxon>
        <taxon>Rhizobium</taxon>
    </lineage>
</organism>
<proteinExistence type="predicted"/>
<reference evidence="2 3" key="1">
    <citation type="submission" date="2020-10" db="EMBL/GenBank/DDBJ databases">
        <title>Sequencing the genomes of 1000 actinobacteria strains.</title>
        <authorList>
            <person name="Klenk H.-P."/>
        </authorList>
    </citation>
    <scope>NUCLEOTIDE SEQUENCE [LARGE SCALE GENOMIC DNA]</scope>
    <source>
        <strain evidence="2 3">DSM 7307</strain>
    </source>
</reference>
<accession>A0ABR9IWK0</accession>
<keyword evidence="3" id="KW-1185">Reference proteome</keyword>
<dbReference type="InterPro" id="IPR013216">
    <property type="entry name" value="Methyltransf_11"/>
</dbReference>
<sequence>MNSRHSDGSAGDANYGVIGTNYTKYRQPDPHIADFICAALGNAETVLNVGAGAGSYEPLDRQVTPVEPSASMRAQRPAHLPVAIDATAEKLPFADQSFDASMATFTVHQWSDLKSGLGEIRRVSRGPVLVLSCDPNELKRSWLFDYAPEMIAVEASRYPALQTITDHLGGTIEILPVPIPLACTDGFGEAYYGRPERMLDPGARLANSAWSFVDPSIAQRFVAKLGRDLQDGTWDARYGHLRTQPFFEGSLRLIVARP</sequence>
<dbReference type="Pfam" id="PF08241">
    <property type="entry name" value="Methyltransf_11"/>
    <property type="match status" value="1"/>
</dbReference>
<evidence type="ECO:0000259" key="1">
    <source>
        <dbReference type="Pfam" id="PF08241"/>
    </source>
</evidence>
<feature type="domain" description="Methyltransferase type 11" evidence="1">
    <location>
        <begin position="47"/>
        <end position="125"/>
    </location>
</feature>